<proteinExistence type="inferred from homology"/>
<evidence type="ECO:0000313" key="10">
    <source>
        <dbReference type="Proteomes" id="UP000035740"/>
    </source>
</evidence>
<keyword evidence="3 7" id="KW-0489">Methyltransferase</keyword>
<dbReference type="Proteomes" id="UP000035740">
    <property type="component" value="Unassembled WGS sequence"/>
</dbReference>
<accession>A0A0J8B4I6</accession>
<dbReference type="GO" id="GO:0005802">
    <property type="term" value="C:trans-Golgi network"/>
    <property type="evidence" value="ECO:0007669"/>
    <property type="project" value="TreeGrafter"/>
</dbReference>
<evidence type="ECO:0000256" key="3">
    <source>
        <dbReference type="ARBA" id="ARBA00022603"/>
    </source>
</evidence>
<evidence type="ECO:0000256" key="8">
    <source>
        <dbReference type="SAM" id="MobiDB-lite"/>
    </source>
</evidence>
<dbReference type="PANTHER" id="PTHR10108:SF1130">
    <property type="entry name" value="METHYLTRANSFERASE PMT26-RELATED"/>
    <property type="match status" value="1"/>
</dbReference>
<feature type="compositionally biased region" description="Polar residues" evidence="8">
    <location>
        <begin position="167"/>
        <end position="177"/>
    </location>
</feature>
<dbReference type="InterPro" id="IPR029063">
    <property type="entry name" value="SAM-dependent_MTases_sf"/>
</dbReference>
<dbReference type="EMBL" id="KQ090993">
    <property type="protein sequence ID" value="KMS94747.1"/>
    <property type="molecule type" value="Genomic_DNA"/>
</dbReference>
<organism evidence="9 10">
    <name type="scientific">Beta vulgaris subsp. vulgaris</name>
    <name type="common">Beet</name>
    <dbReference type="NCBI Taxonomy" id="3555"/>
    <lineage>
        <taxon>Eukaryota</taxon>
        <taxon>Viridiplantae</taxon>
        <taxon>Streptophyta</taxon>
        <taxon>Embryophyta</taxon>
        <taxon>Tracheophyta</taxon>
        <taxon>Spermatophyta</taxon>
        <taxon>Magnoliopsida</taxon>
        <taxon>eudicotyledons</taxon>
        <taxon>Gunneridae</taxon>
        <taxon>Pentapetalae</taxon>
        <taxon>Caryophyllales</taxon>
        <taxon>Chenopodiaceae</taxon>
        <taxon>Betoideae</taxon>
        <taxon>Beta</taxon>
    </lineage>
</organism>
<keyword evidence="10" id="KW-1185">Reference proteome</keyword>
<feature type="non-terminal residue" evidence="9">
    <location>
        <position position="1"/>
    </location>
</feature>
<dbReference type="Gramene" id="KMS94747">
    <property type="protein sequence ID" value="KMS94747"/>
    <property type="gene ID" value="BVRB_015680"/>
</dbReference>
<comment type="subcellular location">
    <subcellularLocation>
        <location evidence="6">Endomembrane system</location>
        <topology evidence="6">Single-pass membrane protein</topology>
    </subcellularLocation>
    <subcellularLocation>
        <location evidence="1 7">Membrane</location>
        <topology evidence="1 7">Single-pass type II membrane protein</topology>
    </subcellularLocation>
</comment>
<evidence type="ECO:0000256" key="5">
    <source>
        <dbReference type="ARBA" id="ARBA00023180"/>
    </source>
</evidence>
<keyword evidence="7" id="KW-0808">Transferase</keyword>
<name>A0A0J8B4I6_BETVV</name>
<evidence type="ECO:0000256" key="6">
    <source>
        <dbReference type="ARBA" id="ARBA00037847"/>
    </source>
</evidence>
<dbReference type="EC" id="2.1.1.-" evidence="7"/>
<feature type="region of interest" description="Disordered" evidence="8">
    <location>
        <begin position="98"/>
        <end position="132"/>
    </location>
</feature>
<dbReference type="OrthoDB" id="1909352at2759"/>
<protein>
    <recommendedName>
        <fullName evidence="7">Methyltransferase</fullName>
        <ecNumber evidence="7">2.1.1.-</ecNumber>
    </recommendedName>
</protein>
<comment type="similarity">
    <text evidence="2 7">Belongs to the methyltransferase superfamily.</text>
</comment>
<dbReference type="GO" id="GO:0032259">
    <property type="term" value="P:methylation"/>
    <property type="evidence" value="ECO:0007669"/>
    <property type="project" value="UniProtKB-KW"/>
</dbReference>
<keyword evidence="4 7" id="KW-0735">Signal-anchor</keyword>
<dbReference type="InterPro" id="IPR004159">
    <property type="entry name" value="Put_SAM_MeTrfase"/>
</dbReference>
<evidence type="ECO:0000256" key="4">
    <source>
        <dbReference type="ARBA" id="ARBA00022968"/>
    </source>
</evidence>
<feature type="region of interest" description="Disordered" evidence="8">
    <location>
        <begin position="157"/>
        <end position="215"/>
    </location>
</feature>
<dbReference type="GO" id="GO:0005768">
    <property type="term" value="C:endosome"/>
    <property type="evidence" value="ECO:0007669"/>
    <property type="project" value="TreeGrafter"/>
</dbReference>
<dbReference type="Pfam" id="PF03141">
    <property type="entry name" value="Methyltransf_29"/>
    <property type="match status" value="1"/>
</dbReference>
<dbReference type="AlphaFoldDB" id="A0A0J8B4I6"/>
<dbReference type="SUPFAM" id="SSF53335">
    <property type="entry name" value="S-adenosyl-L-methionine-dependent methyltransferases"/>
    <property type="match status" value="1"/>
</dbReference>
<evidence type="ECO:0000256" key="2">
    <source>
        <dbReference type="ARBA" id="ARBA00008361"/>
    </source>
</evidence>
<dbReference type="PANTHER" id="PTHR10108">
    <property type="entry name" value="SAM-DEPENDENT METHYLTRANSFERASE"/>
    <property type="match status" value="1"/>
</dbReference>
<keyword evidence="4 7" id="KW-0812">Transmembrane</keyword>
<evidence type="ECO:0000313" key="9">
    <source>
        <dbReference type="EMBL" id="KMS94747.1"/>
    </source>
</evidence>
<evidence type="ECO:0000256" key="1">
    <source>
        <dbReference type="ARBA" id="ARBA00004606"/>
    </source>
</evidence>
<dbReference type="GO" id="GO:0016020">
    <property type="term" value="C:membrane"/>
    <property type="evidence" value="ECO:0007669"/>
    <property type="project" value="UniProtKB-SubCell"/>
</dbReference>
<dbReference type="GO" id="GO:0008168">
    <property type="term" value="F:methyltransferase activity"/>
    <property type="evidence" value="ECO:0007669"/>
    <property type="project" value="UniProtKB-UniRule"/>
</dbReference>
<sequence>MLHDITWGKCSRVVLDVGCGVASFRGFLFDKDVLTMLFAPKDEHEAQVQFALERGIPAIFVVMGTQRLPFLRTVFDIVYCARCRVPWHVEAAPLKGRSQEGRLGTSRPPRPELARPLSKRKQPAFSNSRRKMDWRLVVRPGDNIPPTGHKMETDAREYREAKRAAVQQRSASGSTPYMTDPSLRLPSRTVTRSHGPSAFQPRQEKTVLQPIVYRR</sequence>
<gene>
    <name evidence="9" type="ORF">BVRB_015680</name>
</gene>
<evidence type="ECO:0000256" key="7">
    <source>
        <dbReference type="RuleBase" id="RU366043"/>
    </source>
</evidence>
<keyword evidence="5 7" id="KW-0325">Glycoprotein</keyword>
<reference evidence="9 10" key="1">
    <citation type="journal article" date="2014" name="Nature">
        <title>The genome of the recently domesticated crop plant sugar beet (Beta vulgaris).</title>
        <authorList>
            <person name="Dohm J.C."/>
            <person name="Minoche A.E."/>
            <person name="Holtgrawe D."/>
            <person name="Capella-Gutierrez S."/>
            <person name="Zakrzewski F."/>
            <person name="Tafer H."/>
            <person name="Rupp O."/>
            <person name="Sorensen T.R."/>
            <person name="Stracke R."/>
            <person name="Reinhardt R."/>
            <person name="Goesmann A."/>
            <person name="Kraft T."/>
            <person name="Schulz B."/>
            <person name="Stadler P.F."/>
            <person name="Schmidt T."/>
            <person name="Gabaldon T."/>
            <person name="Lehrach H."/>
            <person name="Weisshaar B."/>
            <person name="Himmelbauer H."/>
        </authorList>
    </citation>
    <scope>NUCLEOTIDE SEQUENCE [LARGE SCALE GENOMIC DNA]</scope>
    <source>
        <tissue evidence="9">Taproot</tissue>
    </source>
</reference>